<protein>
    <submittedName>
        <fullName evidence="2">Iron-molybdenum cofactor biosynthesis protein</fullName>
    </submittedName>
</protein>
<dbReference type="PANTHER" id="PTHR33937">
    <property type="entry name" value="IRON-MOLYBDENUM PROTEIN-RELATED-RELATED"/>
    <property type="match status" value="1"/>
</dbReference>
<name>A0A7C4YG24_UNCW3</name>
<accession>A0A7C4YG24</accession>
<comment type="caution">
    <text evidence="2">The sequence shown here is derived from an EMBL/GenBank/DDBJ whole genome shotgun (WGS) entry which is preliminary data.</text>
</comment>
<dbReference type="AlphaFoldDB" id="A0A7C4YG24"/>
<gene>
    <name evidence="2" type="ORF">ENV67_05020</name>
</gene>
<feature type="domain" description="Dinitrogenase iron-molybdenum cofactor biosynthesis" evidence="1">
    <location>
        <begin position="9"/>
        <end position="108"/>
    </location>
</feature>
<evidence type="ECO:0000259" key="1">
    <source>
        <dbReference type="Pfam" id="PF02579"/>
    </source>
</evidence>
<dbReference type="PANTHER" id="PTHR33937:SF2">
    <property type="entry name" value="DINITROGENASE IRON-MOLYBDENUM COFACTOR BIOSYNTHESIS DOMAIN-CONTAINING PROTEIN"/>
    <property type="match status" value="1"/>
</dbReference>
<dbReference type="InterPro" id="IPR036105">
    <property type="entry name" value="DiNase_FeMo-co_biosyn_sf"/>
</dbReference>
<dbReference type="InterPro" id="IPR051840">
    <property type="entry name" value="NifX/NifY_domain"/>
</dbReference>
<sequence length="122" mass="13824">MKIAFVTDDGKTIAQHFGRALGFVIFEIKEKQVIKKEFKENRFTGHARGLEGDHNADHHGPVINALKDCDVVISRGMGNRIFNDLINNGIKPYITDVDDIDEALKLFLSDKLVEVKDFHCKK</sequence>
<dbReference type="InterPro" id="IPR003731">
    <property type="entry name" value="Di-Nase_FeMo-co_biosynth"/>
</dbReference>
<dbReference type="CDD" id="cd00562">
    <property type="entry name" value="NifX_NifB"/>
    <property type="match status" value="1"/>
</dbReference>
<dbReference type="Pfam" id="PF02579">
    <property type="entry name" value="Nitro_FeMo-Co"/>
    <property type="match status" value="1"/>
</dbReference>
<reference evidence="2" key="1">
    <citation type="journal article" date="2020" name="mSystems">
        <title>Genome- and Community-Level Interaction Insights into Carbon Utilization and Element Cycling Functions of Hydrothermarchaeota in Hydrothermal Sediment.</title>
        <authorList>
            <person name="Zhou Z."/>
            <person name="Liu Y."/>
            <person name="Xu W."/>
            <person name="Pan J."/>
            <person name="Luo Z.H."/>
            <person name="Li M."/>
        </authorList>
    </citation>
    <scope>NUCLEOTIDE SEQUENCE [LARGE SCALE GENOMIC DNA]</scope>
    <source>
        <strain evidence="2">SpSt-780</strain>
    </source>
</reference>
<proteinExistence type="predicted"/>
<dbReference type="SUPFAM" id="SSF53146">
    <property type="entry name" value="Nitrogenase accessory factor-like"/>
    <property type="match status" value="1"/>
</dbReference>
<dbReference type="EMBL" id="DTHG01000064">
    <property type="protein sequence ID" value="HGW91886.1"/>
    <property type="molecule type" value="Genomic_DNA"/>
</dbReference>
<dbReference type="Gene3D" id="3.30.420.130">
    <property type="entry name" value="Dinitrogenase iron-molybdenum cofactor biosynthesis domain"/>
    <property type="match status" value="1"/>
</dbReference>
<evidence type="ECO:0000313" key="2">
    <source>
        <dbReference type="EMBL" id="HGW91886.1"/>
    </source>
</evidence>
<organism evidence="2">
    <name type="scientific">candidate division WOR-3 bacterium</name>
    <dbReference type="NCBI Taxonomy" id="2052148"/>
    <lineage>
        <taxon>Bacteria</taxon>
        <taxon>Bacteria division WOR-3</taxon>
    </lineage>
</organism>